<feature type="compositionally biased region" description="Basic and acidic residues" evidence="1">
    <location>
        <begin position="45"/>
        <end position="77"/>
    </location>
</feature>
<organism evidence="2 3">
    <name type="scientific">Priestia megaterium (strain ATCC 12872 / QMB1551)</name>
    <name type="common">Bacillus megaterium</name>
    <dbReference type="NCBI Taxonomy" id="545693"/>
    <lineage>
        <taxon>Bacteria</taxon>
        <taxon>Bacillati</taxon>
        <taxon>Bacillota</taxon>
        <taxon>Bacilli</taxon>
        <taxon>Bacillales</taxon>
        <taxon>Bacillaceae</taxon>
        <taxon>Priestia</taxon>
    </lineage>
</organism>
<protein>
    <submittedName>
        <fullName evidence="2">Putative lipoprotein</fullName>
    </submittedName>
</protein>
<dbReference type="eggNOG" id="ENOG502ZVWF">
    <property type="taxonomic scope" value="Bacteria"/>
</dbReference>
<dbReference type="STRING" id="545693.BMQ_3139"/>
<name>D5DX97_PRIM1</name>
<evidence type="ECO:0000256" key="1">
    <source>
        <dbReference type="SAM" id="MobiDB-lite"/>
    </source>
</evidence>
<dbReference type="Proteomes" id="UP000000935">
    <property type="component" value="Chromosome"/>
</dbReference>
<reference evidence="2 3" key="1">
    <citation type="journal article" date="2011" name="J. Bacteriol.">
        <title>Genome sequences of the biotechnologically important Bacillus megaterium strains QM B1551 and DSM319.</title>
        <authorList>
            <person name="Eppinger M."/>
            <person name="Bunk B."/>
            <person name="Johns M.A."/>
            <person name="Edirisinghe J.N."/>
            <person name="Kutumbaka K.K."/>
            <person name="Koenig S.S."/>
            <person name="Huot Creasy H."/>
            <person name="Rosovitz M.J."/>
            <person name="Riley D.R."/>
            <person name="Daugherty S."/>
            <person name="Martin M."/>
            <person name="Elbourne L.D."/>
            <person name="Paulsen I."/>
            <person name="Biedendieck R."/>
            <person name="Braun C."/>
            <person name="Grayburn S."/>
            <person name="Dhingra S."/>
            <person name="Lukyanchuk V."/>
            <person name="Ball B."/>
            <person name="Ul-Qamar R."/>
            <person name="Seibel J."/>
            <person name="Bremer E."/>
            <person name="Jahn D."/>
            <person name="Ravel J."/>
            <person name="Vary P.S."/>
        </authorList>
    </citation>
    <scope>NUCLEOTIDE SEQUENCE [LARGE SCALE GENOMIC DNA]</scope>
    <source>
        <strain evidence="3">ATCC 12872 / QMB1551</strain>
    </source>
</reference>
<feature type="region of interest" description="Disordered" evidence="1">
    <location>
        <begin position="42"/>
        <end position="86"/>
    </location>
</feature>
<evidence type="ECO:0000313" key="2">
    <source>
        <dbReference type="EMBL" id="ADE70161.1"/>
    </source>
</evidence>
<keyword evidence="3" id="KW-1185">Reference proteome</keyword>
<dbReference type="KEGG" id="bmq:BMQ_3139"/>
<dbReference type="AlphaFoldDB" id="D5DX97"/>
<dbReference type="Pfam" id="PF13798">
    <property type="entry name" value="PCYCGC"/>
    <property type="match status" value="1"/>
</dbReference>
<sequence>MSFSHDGCTYHFLSLIEERMNILMMKSKVITVVLAASMVSGCGNESKESSGSKRTEATQHEEHQQHTLGDKREETKNSETLPSFLNDKPEDMQLIYAAAAKHQTLLENIPCYCGCGEEANHQNNYDCFIFENKGNGAVTWDDHGTKCGVCLEIAAQAVVDYSKGKSIEDIRQEIDDKYKEGYATPTPTPEV</sequence>
<proteinExistence type="predicted"/>
<evidence type="ECO:0000313" key="3">
    <source>
        <dbReference type="Proteomes" id="UP000000935"/>
    </source>
</evidence>
<dbReference type="HOGENOM" id="CLU_141470_0_0_9"/>
<accession>D5DX97</accession>
<dbReference type="InterPro" id="IPR025673">
    <property type="entry name" value="PCYCGC"/>
</dbReference>
<keyword evidence="2" id="KW-0449">Lipoprotein</keyword>
<gene>
    <name evidence="2" type="ordered locus">BMQ_3139</name>
</gene>
<dbReference type="EMBL" id="CP001983">
    <property type="protein sequence ID" value="ADE70161.1"/>
    <property type="molecule type" value="Genomic_DNA"/>
</dbReference>